<name>A0A8I3ABT7_9AGAM</name>
<organism evidence="1 2">
    <name type="scientific">Boletus reticuloceps</name>
    <dbReference type="NCBI Taxonomy" id="495285"/>
    <lineage>
        <taxon>Eukaryota</taxon>
        <taxon>Fungi</taxon>
        <taxon>Dikarya</taxon>
        <taxon>Basidiomycota</taxon>
        <taxon>Agaricomycotina</taxon>
        <taxon>Agaricomycetes</taxon>
        <taxon>Agaricomycetidae</taxon>
        <taxon>Boletales</taxon>
        <taxon>Boletineae</taxon>
        <taxon>Boletaceae</taxon>
        <taxon>Boletoideae</taxon>
        <taxon>Boletus</taxon>
    </lineage>
</organism>
<reference evidence="1" key="1">
    <citation type="submission" date="2021-03" db="EMBL/GenBank/DDBJ databases">
        <title>Evolutionary innovations through gain and loss of genes in the ectomycorrhizal Boletales.</title>
        <authorList>
            <person name="Wu G."/>
            <person name="Miyauchi S."/>
            <person name="Morin E."/>
            <person name="Yang Z.-L."/>
            <person name="Xu J."/>
            <person name="Martin F.M."/>
        </authorList>
    </citation>
    <scope>NUCLEOTIDE SEQUENCE</scope>
    <source>
        <strain evidence="1">BR01</strain>
    </source>
</reference>
<evidence type="ECO:0000313" key="2">
    <source>
        <dbReference type="Proteomes" id="UP000683000"/>
    </source>
</evidence>
<gene>
    <name evidence="1" type="ORF">JVT61DRAFT_14473</name>
</gene>
<proteinExistence type="predicted"/>
<keyword evidence="2" id="KW-1185">Reference proteome</keyword>
<comment type="caution">
    <text evidence="1">The sequence shown here is derived from an EMBL/GenBank/DDBJ whole genome shotgun (WGS) entry which is preliminary data.</text>
</comment>
<dbReference type="AlphaFoldDB" id="A0A8I3ABT7"/>
<dbReference type="EMBL" id="JAGFBS010000008">
    <property type="protein sequence ID" value="KAG6377703.1"/>
    <property type="molecule type" value="Genomic_DNA"/>
</dbReference>
<dbReference type="Proteomes" id="UP000683000">
    <property type="component" value="Unassembled WGS sequence"/>
</dbReference>
<accession>A0A8I3ABT7</accession>
<protein>
    <submittedName>
        <fullName evidence="1">Uncharacterized protein</fullName>
    </submittedName>
</protein>
<sequence>MNFALDNAQGSMNDAARVYYRIPYLLLLADLRARSFHPEKERNCDDQHTVPEGVSYYRSRSIRPYRDGPVLKQECATPFNLRVQFRSLFIPIHLIATARVREIPLLHDSFVDVSAIVSA</sequence>
<evidence type="ECO:0000313" key="1">
    <source>
        <dbReference type="EMBL" id="KAG6377703.1"/>
    </source>
</evidence>